<evidence type="ECO:0000313" key="2">
    <source>
        <dbReference type="EMBL" id="KAK5581978.1"/>
    </source>
</evidence>
<name>A0AAN7U4S8_9MYCE</name>
<accession>A0AAN7U4S8</accession>
<gene>
    <name evidence="2" type="ORF">RB653_003559</name>
</gene>
<reference evidence="2 3" key="1">
    <citation type="submission" date="2023-11" db="EMBL/GenBank/DDBJ databases">
        <title>Dfirmibasis_genome.</title>
        <authorList>
            <person name="Edelbroek B."/>
            <person name="Kjellin J."/>
            <person name="Jerlstrom-Hultqvist J."/>
            <person name="Soderbom F."/>
        </authorList>
    </citation>
    <scope>NUCLEOTIDE SEQUENCE [LARGE SCALE GENOMIC DNA]</scope>
    <source>
        <strain evidence="2 3">TNS-C-14</strain>
    </source>
</reference>
<dbReference type="AlphaFoldDB" id="A0AAN7U4S8"/>
<evidence type="ECO:0000256" key="1">
    <source>
        <dbReference type="SAM" id="Phobius"/>
    </source>
</evidence>
<keyword evidence="3" id="KW-1185">Reference proteome</keyword>
<sequence>MASEWFTIPTNDKSIMLICGILDFFLFGVGTIILGLLDNCNFFVIVFGILQLCVPFLGWIVSIIYGVLVILKALKQ</sequence>
<proteinExistence type="predicted"/>
<feature type="transmembrane region" description="Helical" evidence="1">
    <location>
        <begin position="15"/>
        <end position="37"/>
    </location>
</feature>
<comment type="caution">
    <text evidence="2">The sequence shown here is derived from an EMBL/GenBank/DDBJ whole genome shotgun (WGS) entry which is preliminary data.</text>
</comment>
<organism evidence="2 3">
    <name type="scientific">Dictyostelium firmibasis</name>
    <dbReference type="NCBI Taxonomy" id="79012"/>
    <lineage>
        <taxon>Eukaryota</taxon>
        <taxon>Amoebozoa</taxon>
        <taxon>Evosea</taxon>
        <taxon>Eumycetozoa</taxon>
        <taxon>Dictyostelia</taxon>
        <taxon>Dictyosteliales</taxon>
        <taxon>Dictyosteliaceae</taxon>
        <taxon>Dictyostelium</taxon>
    </lineage>
</organism>
<keyword evidence="1" id="KW-1133">Transmembrane helix</keyword>
<keyword evidence="1" id="KW-0812">Transmembrane</keyword>
<dbReference type="Proteomes" id="UP001344447">
    <property type="component" value="Unassembled WGS sequence"/>
</dbReference>
<feature type="transmembrane region" description="Helical" evidence="1">
    <location>
        <begin position="43"/>
        <end position="71"/>
    </location>
</feature>
<keyword evidence="1" id="KW-0472">Membrane</keyword>
<dbReference type="EMBL" id="JAVFKY010000001">
    <property type="protein sequence ID" value="KAK5581978.1"/>
    <property type="molecule type" value="Genomic_DNA"/>
</dbReference>
<evidence type="ECO:0000313" key="3">
    <source>
        <dbReference type="Proteomes" id="UP001344447"/>
    </source>
</evidence>
<protein>
    <submittedName>
        <fullName evidence="2">Uncharacterized protein</fullName>
    </submittedName>
</protein>